<dbReference type="EMBL" id="KV906651">
    <property type="protein sequence ID" value="OON14443.1"/>
    <property type="molecule type" value="Genomic_DNA"/>
</dbReference>
<evidence type="ECO:0000256" key="3">
    <source>
        <dbReference type="ARBA" id="ARBA00004269"/>
    </source>
</evidence>
<evidence type="ECO:0000256" key="6">
    <source>
        <dbReference type="ARBA" id="ARBA00022692"/>
    </source>
</evidence>
<feature type="transmembrane region" description="Helical" evidence="14">
    <location>
        <begin position="126"/>
        <end position="145"/>
    </location>
</feature>
<dbReference type="Pfam" id="PF09726">
    <property type="entry name" value="Macoilin"/>
    <property type="match status" value="2"/>
</dbReference>
<dbReference type="GO" id="GO:0031965">
    <property type="term" value="C:nuclear membrane"/>
    <property type="evidence" value="ECO:0007669"/>
    <property type="project" value="UniProtKB-SubCell"/>
</dbReference>
<dbReference type="PANTHER" id="PTHR47464:SF2">
    <property type="entry name" value="MACOILIN"/>
    <property type="match status" value="1"/>
</dbReference>
<feature type="compositionally biased region" description="Polar residues" evidence="13">
    <location>
        <begin position="469"/>
        <end position="478"/>
    </location>
</feature>
<comment type="subcellular location">
    <subcellularLocation>
        <location evidence="2">Nucleus membrane</location>
        <topology evidence="2">Multi-pass membrane protein</topology>
    </subcellularLocation>
    <subcellularLocation>
        <location evidence="3">Rough endoplasmic reticulum membrane</location>
        <topology evidence="3">Multi-pass membrane protein</topology>
    </subcellularLocation>
</comment>
<proteinExistence type="predicted"/>
<keyword evidence="8 14" id="KW-1133">Transmembrane helix</keyword>
<organism evidence="15 16">
    <name type="scientific">Opisthorchis viverrini</name>
    <name type="common">Southeast Asian liver fluke</name>
    <dbReference type="NCBI Taxonomy" id="6198"/>
    <lineage>
        <taxon>Eukaryota</taxon>
        <taxon>Metazoa</taxon>
        <taxon>Spiralia</taxon>
        <taxon>Lophotrochozoa</taxon>
        <taxon>Platyhelminthes</taxon>
        <taxon>Trematoda</taxon>
        <taxon>Digenea</taxon>
        <taxon>Opisthorchiida</taxon>
        <taxon>Opisthorchiata</taxon>
        <taxon>Opisthorchiidae</taxon>
        <taxon>Opisthorchis</taxon>
    </lineage>
</organism>
<keyword evidence="7" id="KW-0256">Endoplasmic reticulum</keyword>
<feature type="compositionally biased region" description="Polar residues" evidence="13">
    <location>
        <begin position="337"/>
        <end position="352"/>
    </location>
</feature>
<dbReference type="InterPro" id="IPR019130">
    <property type="entry name" value="Macoilin"/>
</dbReference>
<evidence type="ECO:0000256" key="13">
    <source>
        <dbReference type="SAM" id="MobiDB-lite"/>
    </source>
</evidence>
<dbReference type="PANTHER" id="PTHR47464">
    <property type="entry name" value="MACOILIN"/>
    <property type="match status" value="1"/>
</dbReference>
<name>A0A1S8WJK9_OPIVI</name>
<evidence type="ECO:0000256" key="9">
    <source>
        <dbReference type="ARBA" id="ARBA00023136"/>
    </source>
</evidence>
<evidence type="ECO:0000256" key="5">
    <source>
        <dbReference type="ARBA" id="ARBA00022553"/>
    </source>
</evidence>
<evidence type="ECO:0000256" key="12">
    <source>
        <dbReference type="ARBA" id="ARBA00031129"/>
    </source>
</evidence>
<dbReference type="GO" id="GO:0030867">
    <property type="term" value="C:rough endoplasmic reticulum membrane"/>
    <property type="evidence" value="ECO:0007669"/>
    <property type="project" value="UniProtKB-SubCell"/>
</dbReference>
<dbReference type="GO" id="GO:0023041">
    <property type="term" value="P:neuronal signal transduction"/>
    <property type="evidence" value="ECO:0007669"/>
    <property type="project" value="InterPro"/>
</dbReference>
<feature type="compositionally biased region" description="Polar residues" evidence="13">
    <location>
        <begin position="284"/>
        <end position="301"/>
    </location>
</feature>
<feature type="region of interest" description="Disordered" evidence="13">
    <location>
        <begin position="284"/>
        <end position="364"/>
    </location>
</feature>
<dbReference type="AlphaFoldDB" id="A0A1S8WJK9"/>
<keyword evidence="11" id="KW-0539">Nucleus</keyword>
<evidence type="ECO:0000313" key="16">
    <source>
        <dbReference type="Proteomes" id="UP000243686"/>
    </source>
</evidence>
<feature type="region of interest" description="Disordered" evidence="13">
    <location>
        <begin position="453"/>
        <end position="482"/>
    </location>
</feature>
<sequence>MPTRRKNVDLNRIKRSAKRGKLGEYLSSSYVQYLFIFLIWGALLLINQSTEMRFEYFWPGWLFICSIHDSMKYQGLVISRFSLNFLPAIHSGVHHYCDYGGPHLLLPFSRLLDLLMRERIRLDQGLCFLTLTFCFVFVYFELGFYSREAKLSHSIYLFRPFAAHSIGYPVVCMGFSIKRYLDIRHRKFKKMDVRRQNCLYFRILRDALPLSAITNGSGAAYTSIYLPDDIPDLAEANDDSYNSDTTSNPLPWSVFLLQQLSKSFCTRLCQWTSLHPALLDRECSSTSHSLNNGTGPVTSTVADGAAPKRISNGGQDSSTLTSTSTSRRHPTEGMHSSEAQTKGKQVASNKSGGSRYPREDLSTRLENNVRRLRTEVQSMRAVESQLRNQLTHLEREDRLNRLCLSDQREKHEALVTELAKLSAQCRTERSNLASMEQSLADEKRLRQSLEEQLVEDTKEDLRSSPPGSPSVSEHSQPNRPGIQAVLDDSRTRVGGPPAEVLEASCCQHRHALESEVYTQRVALRQLDEQLRVLSSSRNRQNQTVGRGRSMQLNLKQTIAMNAVEEQRSTQISRPPPSSSTEDPIDQQTLLHWLQTAKAEAERLANKLRQQNWMKQELLTSYHNSVREINELSKTHKQRDLQILELTMKAEQLECLYAPRNTGERNRPGRVKRDSAQFGEKSLSKMSLAFPTACSISHSNPSSQISSESTIWGLDDALSSGYLVSTHSPIERNPPIFSQPFHTSSSDPSYSSSLHLDKHTDQYDVATSGLGCPQSFFSPTAVSSELSGQTGLDPCTSSTHFTDATGCADFIMTKHTRSNGLGSMQRLPTESH</sequence>
<accession>A0A1S8WJK9</accession>
<keyword evidence="9 14" id="KW-0472">Membrane</keyword>
<keyword evidence="5" id="KW-0597">Phosphoprotein</keyword>
<feature type="transmembrane region" description="Helical" evidence="14">
    <location>
        <begin position="157"/>
        <end position="181"/>
    </location>
</feature>
<keyword evidence="10" id="KW-0325">Glycoprotein</keyword>
<evidence type="ECO:0000256" key="10">
    <source>
        <dbReference type="ARBA" id="ARBA00023180"/>
    </source>
</evidence>
<reference evidence="15 16" key="1">
    <citation type="submission" date="2015-03" db="EMBL/GenBank/DDBJ databases">
        <title>Draft genome of the nematode, Opisthorchis viverrini.</title>
        <authorList>
            <person name="Mitreva M."/>
        </authorList>
    </citation>
    <scope>NUCLEOTIDE SEQUENCE [LARGE SCALE GENOMIC DNA]</scope>
    <source>
        <strain evidence="15">Khon Kaen</strain>
    </source>
</reference>
<comment type="function">
    <text evidence="1">Plays a role in the regulation of neuronal activity.</text>
</comment>
<evidence type="ECO:0000313" key="15">
    <source>
        <dbReference type="EMBL" id="OON14443.1"/>
    </source>
</evidence>
<evidence type="ECO:0000256" key="1">
    <source>
        <dbReference type="ARBA" id="ARBA00003440"/>
    </source>
</evidence>
<evidence type="ECO:0000256" key="2">
    <source>
        <dbReference type="ARBA" id="ARBA00004232"/>
    </source>
</evidence>
<feature type="compositionally biased region" description="Basic and acidic residues" evidence="13">
    <location>
        <begin position="453"/>
        <end position="462"/>
    </location>
</feature>
<feature type="transmembrane region" description="Helical" evidence="14">
    <location>
        <begin position="30"/>
        <end position="46"/>
    </location>
</feature>
<evidence type="ECO:0000256" key="11">
    <source>
        <dbReference type="ARBA" id="ARBA00023242"/>
    </source>
</evidence>
<keyword evidence="16" id="KW-1185">Reference proteome</keyword>
<dbReference type="Proteomes" id="UP000243686">
    <property type="component" value="Unassembled WGS sequence"/>
</dbReference>
<feature type="region of interest" description="Disordered" evidence="13">
    <location>
        <begin position="564"/>
        <end position="583"/>
    </location>
</feature>
<evidence type="ECO:0000256" key="8">
    <source>
        <dbReference type="ARBA" id="ARBA00022989"/>
    </source>
</evidence>
<gene>
    <name evidence="15" type="ORF">X801_09766</name>
</gene>
<feature type="compositionally biased region" description="Polar residues" evidence="13">
    <location>
        <begin position="568"/>
        <end position="583"/>
    </location>
</feature>
<evidence type="ECO:0000256" key="4">
    <source>
        <dbReference type="ARBA" id="ARBA00021882"/>
    </source>
</evidence>
<evidence type="ECO:0000256" key="14">
    <source>
        <dbReference type="SAM" id="Phobius"/>
    </source>
</evidence>
<evidence type="ECO:0000256" key="7">
    <source>
        <dbReference type="ARBA" id="ARBA00022824"/>
    </source>
</evidence>
<protein>
    <recommendedName>
        <fullName evidence="4">Macoilin</fullName>
    </recommendedName>
    <alternativeName>
        <fullName evidence="12">Transmembrane protein 57</fullName>
    </alternativeName>
</protein>
<keyword evidence="6 14" id="KW-0812">Transmembrane</keyword>